<dbReference type="EMBL" id="JARJCN010000066">
    <property type="protein sequence ID" value="KAJ7078421.1"/>
    <property type="molecule type" value="Genomic_DNA"/>
</dbReference>
<protein>
    <submittedName>
        <fullName evidence="2">Uncharacterized protein</fullName>
    </submittedName>
</protein>
<dbReference type="Proteomes" id="UP001222325">
    <property type="component" value="Unassembled WGS sequence"/>
</dbReference>
<proteinExistence type="predicted"/>
<evidence type="ECO:0000256" key="1">
    <source>
        <dbReference type="SAM" id="MobiDB-lite"/>
    </source>
</evidence>
<dbReference type="AlphaFoldDB" id="A0AAD6TX47"/>
<organism evidence="2 3">
    <name type="scientific">Mycena belliarum</name>
    <dbReference type="NCBI Taxonomy" id="1033014"/>
    <lineage>
        <taxon>Eukaryota</taxon>
        <taxon>Fungi</taxon>
        <taxon>Dikarya</taxon>
        <taxon>Basidiomycota</taxon>
        <taxon>Agaricomycotina</taxon>
        <taxon>Agaricomycetes</taxon>
        <taxon>Agaricomycetidae</taxon>
        <taxon>Agaricales</taxon>
        <taxon>Marasmiineae</taxon>
        <taxon>Mycenaceae</taxon>
        <taxon>Mycena</taxon>
    </lineage>
</organism>
<feature type="region of interest" description="Disordered" evidence="1">
    <location>
        <begin position="54"/>
        <end position="132"/>
    </location>
</feature>
<sequence>MSPPVAALLTPPRMRRVSLFLLLQLQARQHSSSFARGGRLLANLMLDAVDTRPAFSQGSCDGPRDNAELRGAVPSPHPSPRRKRRRRQGSSPPTPPPSPARGLTHRLPAPSARSPTPPSDPRAAYAAPPANPAAAHARLAHFRRRSSLPASYLRSSKRIRLCHLFCTTTQSPYRVKWGPEPLGPVTVCDRRRKKMKRIECRRTLEQQGLQQATAAPPAVDCIVPLGGRALCGYADRVIPRARAGKLAALVARGVACVVTGAEHGLESDVVRISAPGGPGRIKAGAVKWLCTPSSSRTSASMFSRAHPASALDVQILSAVLNSDSDSGAVPSGLANARLETRVDAGRPLV</sequence>
<evidence type="ECO:0000313" key="3">
    <source>
        <dbReference type="Proteomes" id="UP001222325"/>
    </source>
</evidence>
<keyword evidence="3" id="KW-1185">Reference proteome</keyword>
<name>A0AAD6TX47_9AGAR</name>
<comment type="caution">
    <text evidence="2">The sequence shown here is derived from an EMBL/GenBank/DDBJ whole genome shotgun (WGS) entry which is preliminary data.</text>
</comment>
<feature type="compositionally biased region" description="Low complexity" evidence="1">
    <location>
        <begin position="121"/>
        <end position="132"/>
    </location>
</feature>
<accession>A0AAD6TX47</accession>
<reference evidence="2" key="1">
    <citation type="submission" date="2023-03" db="EMBL/GenBank/DDBJ databases">
        <title>Massive genome expansion in bonnet fungi (Mycena s.s.) driven by repeated elements and novel gene families across ecological guilds.</title>
        <authorList>
            <consortium name="Lawrence Berkeley National Laboratory"/>
            <person name="Harder C.B."/>
            <person name="Miyauchi S."/>
            <person name="Viragh M."/>
            <person name="Kuo A."/>
            <person name="Thoen E."/>
            <person name="Andreopoulos B."/>
            <person name="Lu D."/>
            <person name="Skrede I."/>
            <person name="Drula E."/>
            <person name="Henrissat B."/>
            <person name="Morin E."/>
            <person name="Kohler A."/>
            <person name="Barry K."/>
            <person name="LaButti K."/>
            <person name="Morin E."/>
            <person name="Salamov A."/>
            <person name="Lipzen A."/>
            <person name="Mereny Z."/>
            <person name="Hegedus B."/>
            <person name="Baldrian P."/>
            <person name="Stursova M."/>
            <person name="Weitz H."/>
            <person name="Taylor A."/>
            <person name="Grigoriev I.V."/>
            <person name="Nagy L.G."/>
            <person name="Martin F."/>
            <person name="Kauserud H."/>
        </authorList>
    </citation>
    <scope>NUCLEOTIDE SEQUENCE</scope>
    <source>
        <strain evidence="2">CBHHK173m</strain>
    </source>
</reference>
<evidence type="ECO:0000313" key="2">
    <source>
        <dbReference type="EMBL" id="KAJ7078421.1"/>
    </source>
</evidence>
<gene>
    <name evidence="2" type="ORF">B0H15DRAFT_954553</name>
</gene>
<feature type="compositionally biased region" description="Basic residues" evidence="1">
    <location>
        <begin position="79"/>
        <end position="88"/>
    </location>
</feature>